<dbReference type="InterPro" id="IPR046373">
    <property type="entry name" value="Acyl-CoA_Oxase/DH_mid-dom_sf"/>
</dbReference>
<dbReference type="PANTHER" id="PTHR42803">
    <property type="entry name" value="ACYL-COA DEHYDROGENASE"/>
    <property type="match status" value="1"/>
</dbReference>
<evidence type="ECO:0000259" key="7">
    <source>
        <dbReference type="Pfam" id="PF02770"/>
    </source>
</evidence>
<dbReference type="Pfam" id="PF12806">
    <property type="entry name" value="Acyl-CoA_dh_C"/>
    <property type="match status" value="1"/>
</dbReference>
<dbReference type="InterPro" id="IPR052166">
    <property type="entry name" value="Diverse_Acyl-CoA_DH"/>
</dbReference>
<dbReference type="STRING" id="1177154.Y5S_02723"/>
<evidence type="ECO:0000313" key="11">
    <source>
        <dbReference type="Proteomes" id="UP000029444"/>
    </source>
</evidence>
<evidence type="ECO:0000256" key="3">
    <source>
        <dbReference type="ARBA" id="ARBA00022630"/>
    </source>
</evidence>
<evidence type="ECO:0000259" key="8">
    <source>
        <dbReference type="Pfam" id="PF02771"/>
    </source>
</evidence>
<dbReference type="Pfam" id="PF02770">
    <property type="entry name" value="Acyl-CoA_dh_M"/>
    <property type="match status" value="1"/>
</dbReference>
<comment type="cofactor">
    <cofactor evidence="1 5">
        <name>FAD</name>
        <dbReference type="ChEBI" id="CHEBI:57692"/>
    </cofactor>
</comment>
<evidence type="ECO:0000256" key="1">
    <source>
        <dbReference type="ARBA" id="ARBA00001974"/>
    </source>
</evidence>
<sequence length="595" mass="65605">MTDTILDRRDLRFQLFEVLDTDTLLSRPRFQEHSRETIEAALDTAEKLAQDKFANHNALCDKEEPRFVDGKVVMRDEVKEAFEAYIEAGFLAARASFDEGGMQLPEVAAAACTGMFTCVNPGTTAYPFLIAAAGNVIRNFASETLKQQFLAPMMEGRFTGTMALTEPHAGSSLADIRTRAVPQDDGSYRIKGNKIFISGGENELGDNIVHLVLAKIPGGPEGVKGISLFVVPKYRLDEQGEPAERNDVILAGLIHKLGYRGTTSTALTFGDNDDCHGYLVGEAHQGLRYMFQMMNEARVGVGYGAALLGYRGYRLSLDYARDRTQGRSAETADFSAPMIPIIEHADVRRLLLTQKAYAEAALAMSFYGYRLVDEIQTGDETQANDAALLLDLLTPVLKTWPSEFGVKANDMAIQVFGGAGYTREYPVEQVWRDNRLNPIHEGTTGIHGLDLLGRKVWQAESRGLVLLAQRIMADVSATTDSRCQPFACALQDMLPKVQSVTEAVGKQLASEGATAALSNANAYLQLVGHVVAAWMWLRQANAAVALTSAEDEDFANGKLQAARYFFQWELPRVETDITRLQEGDRSSLDMQNRWF</sequence>
<dbReference type="InterPro" id="IPR025878">
    <property type="entry name" value="Acyl-CoA_dh-like_C_dom"/>
</dbReference>
<protein>
    <submittedName>
        <fullName evidence="10">Acyl-CoA dehydrogenase</fullName>
    </submittedName>
</protein>
<evidence type="ECO:0000256" key="4">
    <source>
        <dbReference type="ARBA" id="ARBA00022827"/>
    </source>
</evidence>
<keyword evidence="3 5" id="KW-0285">Flavoprotein</keyword>
<organism evidence="10 11">
    <name type="scientific">Alcanivorax nanhaiticus</name>
    <dbReference type="NCBI Taxonomy" id="1177154"/>
    <lineage>
        <taxon>Bacteria</taxon>
        <taxon>Pseudomonadati</taxon>
        <taxon>Pseudomonadota</taxon>
        <taxon>Gammaproteobacteria</taxon>
        <taxon>Oceanospirillales</taxon>
        <taxon>Alcanivoracaceae</taxon>
        <taxon>Alcanivorax</taxon>
    </lineage>
</organism>
<dbReference type="PANTHER" id="PTHR42803:SF3">
    <property type="entry name" value="ACYL-COA DEHYDROGENASE-RELATED"/>
    <property type="match status" value="1"/>
</dbReference>
<dbReference type="Gene3D" id="1.10.540.10">
    <property type="entry name" value="Acyl-CoA dehydrogenase/oxidase, N-terminal domain"/>
    <property type="match status" value="1"/>
</dbReference>
<feature type="domain" description="Acetyl-CoA dehydrogenase-like C-terminal" evidence="9">
    <location>
        <begin position="472"/>
        <end position="591"/>
    </location>
</feature>
<dbReference type="InterPro" id="IPR036250">
    <property type="entry name" value="AcylCo_DH-like_C"/>
</dbReference>
<feature type="domain" description="Acyl-CoA dehydrogenase/oxidase N-terminal" evidence="8">
    <location>
        <begin position="37"/>
        <end position="156"/>
    </location>
</feature>
<name>A0A095UN80_9GAMM</name>
<dbReference type="PATRIC" id="fig|1177154.3.peg.2755"/>
<dbReference type="InterPro" id="IPR006091">
    <property type="entry name" value="Acyl-CoA_Oxase/DH_mid-dom"/>
</dbReference>
<dbReference type="Proteomes" id="UP000029444">
    <property type="component" value="Unassembled WGS sequence"/>
</dbReference>
<keyword evidence="5" id="KW-0560">Oxidoreductase</keyword>
<accession>A0A095UN80</accession>
<dbReference type="InterPro" id="IPR009075">
    <property type="entry name" value="AcylCo_DH/oxidase_C"/>
</dbReference>
<evidence type="ECO:0000256" key="2">
    <source>
        <dbReference type="ARBA" id="ARBA00009347"/>
    </source>
</evidence>
<dbReference type="GO" id="GO:0050660">
    <property type="term" value="F:flavin adenine dinucleotide binding"/>
    <property type="evidence" value="ECO:0007669"/>
    <property type="project" value="InterPro"/>
</dbReference>
<evidence type="ECO:0000259" key="6">
    <source>
        <dbReference type="Pfam" id="PF00441"/>
    </source>
</evidence>
<dbReference type="Pfam" id="PF02771">
    <property type="entry name" value="Acyl-CoA_dh_N"/>
    <property type="match status" value="1"/>
</dbReference>
<dbReference type="OrthoDB" id="9764895at2"/>
<proteinExistence type="inferred from homology"/>
<dbReference type="GO" id="GO:0016627">
    <property type="term" value="F:oxidoreductase activity, acting on the CH-CH group of donors"/>
    <property type="evidence" value="ECO:0007669"/>
    <property type="project" value="InterPro"/>
</dbReference>
<feature type="domain" description="Acyl-CoA oxidase/dehydrogenase middle" evidence="7">
    <location>
        <begin position="162"/>
        <end position="270"/>
    </location>
</feature>
<dbReference type="InterPro" id="IPR013786">
    <property type="entry name" value="AcylCoA_DH/ox_N"/>
</dbReference>
<dbReference type="Pfam" id="PF00441">
    <property type="entry name" value="Acyl-CoA_dh_1"/>
    <property type="match status" value="1"/>
</dbReference>
<evidence type="ECO:0000259" key="9">
    <source>
        <dbReference type="Pfam" id="PF12806"/>
    </source>
</evidence>
<reference evidence="10 11" key="1">
    <citation type="submission" date="2012-09" db="EMBL/GenBank/DDBJ databases">
        <title>Genome Sequence of alkane-degrading Bacterium Alcanivorax sp. 19-m-6.</title>
        <authorList>
            <person name="Lai Q."/>
            <person name="Shao Z."/>
        </authorList>
    </citation>
    <scope>NUCLEOTIDE SEQUENCE [LARGE SCALE GENOMIC DNA]</scope>
    <source>
        <strain evidence="10 11">19-m-6</strain>
    </source>
</reference>
<evidence type="ECO:0000313" key="10">
    <source>
        <dbReference type="EMBL" id="KGD63955.1"/>
    </source>
</evidence>
<dbReference type="Gene3D" id="1.20.140.10">
    <property type="entry name" value="Butyryl-CoA Dehydrogenase, subunit A, domain 3"/>
    <property type="match status" value="1"/>
</dbReference>
<evidence type="ECO:0000256" key="5">
    <source>
        <dbReference type="RuleBase" id="RU362125"/>
    </source>
</evidence>
<gene>
    <name evidence="10" type="ORF">Y5S_02723</name>
</gene>
<dbReference type="RefSeq" id="WP_035233746.1">
    <property type="nucleotide sequence ID" value="NZ_ARXV01000012.1"/>
</dbReference>
<dbReference type="SUPFAM" id="SSF47203">
    <property type="entry name" value="Acyl-CoA dehydrogenase C-terminal domain-like"/>
    <property type="match status" value="1"/>
</dbReference>
<dbReference type="Gene3D" id="2.40.110.10">
    <property type="entry name" value="Butyryl-CoA Dehydrogenase, subunit A, domain 2"/>
    <property type="match status" value="1"/>
</dbReference>
<dbReference type="InterPro" id="IPR037069">
    <property type="entry name" value="AcylCoA_DH/ox_N_sf"/>
</dbReference>
<dbReference type="eggNOG" id="COG1960">
    <property type="taxonomic scope" value="Bacteria"/>
</dbReference>
<keyword evidence="11" id="KW-1185">Reference proteome</keyword>
<dbReference type="InterPro" id="IPR009100">
    <property type="entry name" value="AcylCoA_DH/oxidase_NM_dom_sf"/>
</dbReference>
<dbReference type="AlphaFoldDB" id="A0A095UN80"/>
<feature type="domain" description="Acyl-CoA dehydrogenase/oxidase C-terminal" evidence="6">
    <location>
        <begin position="285"/>
        <end position="449"/>
    </location>
</feature>
<dbReference type="SUPFAM" id="SSF56645">
    <property type="entry name" value="Acyl-CoA dehydrogenase NM domain-like"/>
    <property type="match status" value="1"/>
</dbReference>
<keyword evidence="4 5" id="KW-0274">FAD</keyword>
<comment type="similarity">
    <text evidence="2 5">Belongs to the acyl-CoA dehydrogenase family.</text>
</comment>
<dbReference type="EMBL" id="ARXV01000012">
    <property type="protein sequence ID" value="KGD63955.1"/>
    <property type="molecule type" value="Genomic_DNA"/>
</dbReference>
<comment type="caution">
    <text evidence="10">The sequence shown here is derived from an EMBL/GenBank/DDBJ whole genome shotgun (WGS) entry which is preliminary data.</text>
</comment>